<dbReference type="InterPro" id="IPR036758">
    <property type="entry name" value="At5g01610-like"/>
</dbReference>
<reference evidence="1 3" key="1">
    <citation type="journal article" date="2008" name="Science">
        <title>The Physcomitrella genome reveals evolutionary insights into the conquest of land by plants.</title>
        <authorList>
            <person name="Rensing S."/>
            <person name="Lang D."/>
            <person name="Zimmer A."/>
            <person name="Terry A."/>
            <person name="Salamov A."/>
            <person name="Shapiro H."/>
            <person name="Nishiyama T."/>
            <person name="Perroud P.-F."/>
            <person name="Lindquist E."/>
            <person name="Kamisugi Y."/>
            <person name="Tanahashi T."/>
            <person name="Sakakibara K."/>
            <person name="Fujita T."/>
            <person name="Oishi K."/>
            <person name="Shin-I T."/>
            <person name="Kuroki Y."/>
            <person name="Toyoda A."/>
            <person name="Suzuki Y."/>
            <person name="Hashimoto A."/>
            <person name="Yamaguchi K."/>
            <person name="Sugano A."/>
            <person name="Kohara Y."/>
            <person name="Fujiyama A."/>
            <person name="Anterola A."/>
            <person name="Aoki S."/>
            <person name="Ashton N."/>
            <person name="Barbazuk W.B."/>
            <person name="Barker E."/>
            <person name="Bennetzen J."/>
            <person name="Bezanilla M."/>
            <person name="Blankenship R."/>
            <person name="Cho S.H."/>
            <person name="Dutcher S."/>
            <person name="Estelle M."/>
            <person name="Fawcett J.A."/>
            <person name="Gundlach H."/>
            <person name="Hanada K."/>
            <person name="Heyl A."/>
            <person name="Hicks K.A."/>
            <person name="Hugh J."/>
            <person name="Lohr M."/>
            <person name="Mayer K."/>
            <person name="Melkozernov A."/>
            <person name="Murata T."/>
            <person name="Nelson D."/>
            <person name="Pils B."/>
            <person name="Prigge M."/>
            <person name="Reiss B."/>
            <person name="Renner T."/>
            <person name="Rombauts S."/>
            <person name="Rushton P."/>
            <person name="Sanderfoot A."/>
            <person name="Schween G."/>
            <person name="Shiu S.-H."/>
            <person name="Stueber K."/>
            <person name="Theodoulou F.L."/>
            <person name="Tu H."/>
            <person name="Van de Peer Y."/>
            <person name="Verrier P.J."/>
            <person name="Waters E."/>
            <person name="Wood A."/>
            <person name="Yang L."/>
            <person name="Cove D."/>
            <person name="Cuming A."/>
            <person name="Hasebe M."/>
            <person name="Lucas S."/>
            <person name="Mishler D.B."/>
            <person name="Reski R."/>
            <person name="Grigoriev I."/>
            <person name="Quatrano R.S."/>
            <person name="Boore J.L."/>
        </authorList>
    </citation>
    <scope>NUCLEOTIDE SEQUENCE [LARGE SCALE GENOMIC DNA]</scope>
    <source>
        <strain evidence="2 3">cv. Gransden 2004</strain>
    </source>
</reference>
<proteinExistence type="predicted"/>
<keyword evidence="3" id="KW-1185">Reference proteome</keyword>
<dbReference type="PANTHER" id="PTHR31676">
    <property type="entry name" value="T31J12.3 PROTEIN-RELATED"/>
    <property type="match status" value="1"/>
</dbReference>
<dbReference type="Gramene" id="Pp3c2_18440V3.1">
    <property type="protein sequence ID" value="PAC:32936186.CDS.1"/>
    <property type="gene ID" value="Pp3c2_18440"/>
</dbReference>
<dbReference type="EMBL" id="ABEU02000002">
    <property type="protein sequence ID" value="PNR60090.1"/>
    <property type="molecule type" value="Genomic_DNA"/>
</dbReference>
<evidence type="ECO:0000313" key="1">
    <source>
        <dbReference type="EMBL" id="PNR60090.1"/>
    </source>
</evidence>
<name>A0A2K1L239_PHYPA</name>
<dbReference type="SUPFAM" id="SSF141562">
    <property type="entry name" value="At5g01610-like"/>
    <property type="match status" value="1"/>
</dbReference>
<organism evidence="1">
    <name type="scientific">Physcomitrium patens</name>
    <name type="common">Spreading-leaved earth moss</name>
    <name type="synonym">Physcomitrella patens</name>
    <dbReference type="NCBI Taxonomy" id="3218"/>
    <lineage>
        <taxon>Eukaryota</taxon>
        <taxon>Viridiplantae</taxon>
        <taxon>Streptophyta</taxon>
        <taxon>Embryophyta</taxon>
        <taxon>Bryophyta</taxon>
        <taxon>Bryophytina</taxon>
        <taxon>Bryopsida</taxon>
        <taxon>Funariidae</taxon>
        <taxon>Funariales</taxon>
        <taxon>Funariaceae</taxon>
        <taxon>Physcomitrium</taxon>
    </lineage>
</organism>
<dbReference type="InterPro" id="IPR007493">
    <property type="entry name" value="DUF538"/>
</dbReference>
<reference evidence="1 3" key="2">
    <citation type="journal article" date="2018" name="Plant J.">
        <title>The Physcomitrella patens chromosome-scale assembly reveals moss genome structure and evolution.</title>
        <authorList>
            <person name="Lang D."/>
            <person name="Ullrich K.K."/>
            <person name="Murat F."/>
            <person name="Fuchs J."/>
            <person name="Jenkins J."/>
            <person name="Haas F.B."/>
            <person name="Piednoel M."/>
            <person name="Gundlach H."/>
            <person name="Van Bel M."/>
            <person name="Meyberg R."/>
            <person name="Vives C."/>
            <person name="Morata J."/>
            <person name="Symeonidi A."/>
            <person name="Hiss M."/>
            <person name="Muchero W."/>
            <person name="Kamisugi Y."/>
            <person name="Saleh O."/>
            <person name="Blanc G."/>
            <person name="Decker E.L."/>
            <person name="van Gessel N."/>
            <person name="Grimwood J."/>
            <person name="Hayes R.D."/>
            <person name="Graham S.W."/>
            <person name="Gunter L.E."/>
            <person name="McDaniel S.F."/>
            <person name="Hoernstein S.N.W."/>
            <person name="Larsson A."/>
            <person name="Li F.W."/>
            <person name="Perroud P.F."/>
            <person name="Phillips J."/>
            <person name="Ranjan P."/>
            <person name="Rokshar D.S."/>
            <person name="Rothfels C.J."/>
            <person name="Schneider L."/>
            <person name="Shu S."/>
            <person name="Stevenson D.W."/>
            <person name="Thummler F."/>
            <person name="Tillich M."/>
            <person name="Villarreal Aguilar J.C."/>
            <person name="Widiez T."/>
            <person name="Wong G.K."/>
            <person name="Wymore A."/>
            <person name="Zhang Y."/>
            <person name="Zimmer A.D."/>
            <person name="Quatrano R.S."/>
            <person name="Mayer K.F.X."/>
            <person name="Goodstein D."/>
            <person name="Casacuberta J.M."/>
            <person name="Vandepoele K."/>
            <person name="Reski R."/>
            <person name="Cuming A.C."/>
            <person name="Tuskan G.A."/>
            <person name="Maumus F."/>
            <person name="Salse J."/>
            <person name="Schmutz J."/>
            <person name="Rensing S.A."/>
        </authorList>
    </citation>
    <scope>NUCLEOTIDE SEQUENCE [LARGE SCALE GENOMIC DNA]</scope>
    <source>
        <strain evidence="2 3">cv. Gransden 2004</strain>
    </source>
</reference>
<reference evidence="2" key="3">
    <citation type="submission" date="2020-12" db="UniProtKB">
        <authorList>
            <consortium name="EnsemblPlants"/>
        </authorList>
    </citation>
    <scope>IDENTIFICATION</scope>
</reference>
<dbReference type="InParanoid" id="A0A2K1L239"/>
<dbReference type="PaxDb" id="3218-PP1S281_27V6.1"/>
<dbReference type="AlphaFoldDB" id="A0A2K1L239"/>
<evidence type="ECO:0000313" key="3">
    <source>
        <dbReference type="Proteomes" id="UP000006727"/>
    </source>
</evidence>
<dbReference type="EnsemblPlants" id="Pp3c2_18440V3.1">
    <property type="protein sequence ID" value="PAC:32936186.CDS.1"/>
    <property type="gene ID" value="Pp3c2_18440"/>
</dbReference>
<accession>A0A2K1L239</accession>
<dbReference type="PANTHER" id="PTHR31676:SF160">
    <property type="entry name" value="OS01G0652700 PROTEIN"/>
    <property type="match status" value="1"/>
</dbReference>
<evidence type="ECO:0000313" key="2">
    <source>
        <dbReference type="EnsemblPlants" id="PAC:32936186.CDS.1"/>
    </source>
</evidence>
<dbReference type="Proteomes" id="UP000006727">
    <property type="component" value="Chromosome 2"/>
</dbReference>
<protein>
    <submittedName>
        <fullName evidence="1 2">Uncharacterized protein</fullName>
    </submittedName>
</protein>
<dbReference type="Gene3D" id="2.30.240.10">
    <property type="entry name" value="At5g01610-like"/>
    <property type="match status" value="1"/>
</dbReference>
<gene>
    <name evidence="1" type="ORF">PHYPA_002883</name>
</gene>
<sequence length="146" mass="16525">MAEEPVIPSSSQDHALEVTNGIEAIAKFNTLIEKFSLPKGIFPLLNVEEFGFDPQVNTWWLKLKKKCEHEFNNAKQIVVYMQNISGKIQKGKIFDLKGLKLKSNVHKELFLPVSAKGIFIDDPPTEKIHFENAHGNVESFSIEAFV</sequence>
<dbReference type="Pfam" id="PF04398">
    <property type="entry name" value="DUF538"/>
    <property type="match status" value="1"/>
</dbReference>